<gene>
    <name evidence="3" type="ORF">EBB59_08580</name>
</gene>
<feature type="chain" id="PRO_5018119506" evidence="1">
    <location>
        <begin position="26"/>
        <end position="168"/>
    </location>
</feature>
<dbReference type="AlphaFoldDB" id="A0A3M2HYS4"/>
<keyword evidence="4" id="KW-1185">Reference proteome</keyword>
<evidence type="ECO:0000259" key="2">
    <source>
        <dbReference type="Pfam" id="PF13827"/>
    </source>
</evidence>
<protein>
    <submittedName>
        <fullName evidence="3">DUF4189 domain-containing protein</fullName>
    </submittedName>
</protein>
<dbReference type="OrthoDB" id="6008701at2"/>
<dbReference type="Proteomes" id="UP000275012">
    <property type="component" value="Unassembled WGS sequence"/>
</dbReference>
<accession>A0A3M2HYS4</accession>
<evidence type="ECO:0000313" key="4">
    <source>
        <dbReference type="Proteomes" id="UP000275012"/>
    </source>
</evidence>
<comment type="caution">
    <text evidence="3">The sequence shown here is derived from an EMBL/GenBank/DDBJ whole genome shotgun (WGS) entry which is preliminary data.</text>
</comment>
<dbReference type="InterPro" id="IPR025240">
    <property type="entry name" value="DUF4189"/>
</dbReference>
<proteinExistence type="predicted"/>
<evidence type="ECO:0000313" key="3">
    <source>
        <dbReference type="EMBL" id="RMH90994.1"/>
    </source>
</evidence>
<evidence type="ECO:0000256" key="1">
    <source>
        <dbReference type="SAM" id="SignalP"/>
    </source>
</evidence>
<keyword evidence="1" id="KW-0732">Signal</keyword>
<dbReference type="EMBL" id="RFLY01000011">
    <property type="protein sequence ID" value="RMH90994.1"/>
    <property type="molecule type" value="Genomic_DNA"/>
</dbReference>
<dbReference type="Pfam" id="PF13827">
    <property type="entry name" value="DUF4189"/>
    <property type="match status" value="1"/>
</dbReference>
<feature type="domain" description="DUF4189" evidence="2">
    <location>
        <begin position="71"/>
        <end position="161"/>
    </location>
</feature>
<organism evidence="3 4">
    <name type="scientific">Solilutibacter pythonis</name>
    <dbReference type="NCBI Taxonomy" id="2483112"/>
    <lineage>
        <taxon>Bacteria</taxon>
        <taxon>Pseudomonadati</taxon>
        <taxon>Pseudomonadota</taxon>
        <taxon>Gammaproteobacteria</taxon>
        <taxon>Lysobacterales</taxon>
        <taxon>Lysobacteraceae</taxon>
        <taxon>Solilutibacter</taxon>
    </lineage>
</organism>
<reference evidence="3 4" key="1">
    <citation type="submission" date="2018-10" db="EMBL/GenBank/DDBJ databases">
        <title>Proposal of Lysobacter pythonis sp. nov. isolated from royal pythons (Python regius).</title>
        <authorList>
            <person name="Hans-Juergen B."/>
            <person name="Huptas C."/>
            <person name="Sandra B."/>
            <person name="Igor L."/>
            <person name="Joachim S."/>
            <person name="Siegfried S."/>
            <person name="Mareike W."/>
            <person name="Peter K."/>
        </authorList>
    </citation>
    <scope>NUCLEOTIDE SEQUENCE [LARGE SCALE GENOMIC DNA]</scope>
    <source>
        <strain evidence="3 4">4284/11</strain>
    </source>
</reference>
<feature type="signal peptide" evidence="1">
    <location>
        <begin position="1"/>
        <end position="25"/>
    </location>
</feature>
<dbReference type="RefSeq" id="WP_122101746.1">
    <property type="nucleotide sequence ID" value="NZ_RFLY01000011.1"/>
</dbReference>
<sequence length="168" mass="17268">MKKPYSINFLAILFFLGAASNQVAASPCPPGSVPIPGEGRCGAPAEASAIRSSSGSISSAPIRSEIWENRFGAVALGDGKGLGGVIEGARSEREARRTALSRCTQARCEVVSLVRNGCQAVASSNIGSGYGRAESERDAADEAMKNCLAQGGQCSVGYSGCSLPVRVR</sequence>
<name>A0A3M2HYS4_9GAMM</name>